<feature type="transmembrane region" description="Helical" evidence="1">
    <location>
        <begin position="12"/>
        <end position="30"/>
    </location>
</feature>
<proteinExistence type="predicted"/>
<evidence type="ECO:0000256" key="1">
    <source>
        <dbReference type="SAM" id="Phobius"/>
    </source>
</evidence>
<dbReference type="AlphaFoldDB" id="A0A813MGV5"/>
<sequence length="224" mass="25337">MEEKFFPTRALFWSFWANIIFTFGMIGYFLMDGLDYVYPNTLNSSLSAIIYVILAGVFVIDCTLQLIVVYNIDRNIDRYIFMVVSCIFDKVGSHAYLLGALFTATHFTSTNTVLIFNRIGVGSFAIGAAINMIVPGSSILYSWANSLNLLGSLLYVLAIIIIRVPLTQIIVILGDFIYIIDAILYMICWFSDRRLAMKQGEQILLLNKESKISSSISEMIRQKK</sequence>
<dbReference type="EMBL" id="CAJNOH010000001">
    <property type="protein sequence ID" value="CAF0721229.1"/>
    <property type="molecule type" value="Genomic_DNA"/>
</dbReference>
<evidence type="ECO:0000313" key="2">
    <source>
        <dbReference type="EMBL" id="CAF0721229.1"/>
    </source>
</evidence>
<accession>A0A813MGV5</accession>
<keyword evidence="1" id="KW-1133">Transmembrane helix</keyword>
<comment type="caution">
    <text evidence="2">The sequence shown here is derived from an EMBL/GenBank/DDBJ whole genome shotgun (WGS) entry which is preliminary data.</text>
</comment>
<dbReference type="EMBL" id="CAJNOL010000051">
    <property type="protein sequence ID" value="CAF0791479.1"/>
    <property type="molecule type" value="Genomic_DNA"/>
</dbReference>
<reference evidence="2" key="1">
    <citation type="submission" date="2021-02" db="EMBL/GenBank/DDBJ databases">
        <authorList>
            <person name="Nowell W R."/>
        </authorList>
    </citation>
    <scope>NUCLEOTIDE SEQUENCE</scope>
</reference>
<keyword evidence="5" id="KW-1185">Reference proteome</keyword>
<feature type="transmembrane region" description="Helical" evidence="1">
    <location>
        <begin position="114"/>
        <end position="134"/>
    </location>
</feature>
<feature type="transmembrane region" description="Helical" evidence="1">
    <location>
        <begin position="50"/>
        <end position="72"/>
    </location>
</feature>
<gene>
    <name evidence="3" type="ORF">JXQ802_LOCUS3756</name>
    <name evidence="2" type="ORF">PYM288_LOCUS198</name>
</gene>
<name>A0A813MGV5_9BILA</name>
<dbReference type="Proteomes" id="UP000663854">
    <property type="component" value="Unassembled WGS sequence"/>
</dbReference>
<feature type="transmembrane region" description="Helical" evidence="1">
    <location>
        <begin position="170"/>
        <end position="190"/>
    </location>
</feature>
<keyword evidence="1" id="KW-0812">Transmembrane</keyword>
<protein>
    <submittedName>
        <fullName evidence="2">Uncharacterized protein</fullName>
    </submittedName>
</protein>
<dbReference type="Proteomes" id="UP000663870">
    <property type="component" value="Unassembled WGS sequence"/>
</dbReference>
<keyword evidence="1" id="KW-0472">Membrane</keyword>
<evidence type="ECO:0000313" key="3">
    <source>
        <dbReference type="EMBL" id="CAF0791479.1"/>
    </source>
</evidence>
<feature type="transmembrane region" description="Helical" evidence="1">
    <location>
        <begin position="146"/>
        <end position="164"/>
    </location>
</feature>
<organism evidence="2 4">
    <name type="scientific">Rotaria sordida</name>
    <dbReference type="NCBI Taxonomy" id="392033"/>
    <lineage>
        <taxon>Eukaryota</taxon>
        <taxon>Metazoa</taxon>
        <taxon>Spiralia</taxon>
        <taxon>Gnathifera</taxon>
        <taxon>Rotifera</taxon>
        <taxon>Eurotatoria</taxon>
        <taxon>Bdelloidea</taxon>
        <taxon>Philodinida</taxon>
        <taxon>Philodinidae</taxon>
        <taxon>Rotaria</taxon>
    </lineage>
</organism>
<feature type="transmembrane region" description="Helical" evidence="1">
    <location>
        <begin position="79"/>
        <end position="102"/>
    </location>
</feature>
<evidence type="ECO:0000313" key="4">
    <source>
        <dbReference type="Proteomes" id="UP000663854"/>
    </source>
</evidence>
<evidence type="ECO:0000313" key="5">
    <source>
        <dbReference type="Proteomes" id="UP000663870"/>
    </source>
</evidence>